<sequence length="138" mass="15769">MCGFVQVPKTVYNTVFPTGAAQPLSDASKCERKRYGRVPRFVPPRNVDRATHDGMKHFWTSKTTFFCICALALIVLIAEYRRYMKGATSREPENEEDEVDDEWNMVDEEEDMNLDQSAGFKAITFSGDQEVPGKRVCF</sequence>
<organism evidence="3 4">
    <name type="scientific">Heligmosomoides polygyrus</name>
    <name type="common">Parasitic roundworm</name>
    <dbReference type="NCBI Taxonomy" id="6339"/>
    <lineage>
        <taxon>Eukaryota</taxon>
        <taxon>Metazoa</taxon>
        <taxon>Ecdysozoa</taxon>
        <taxon>Nematoda</taxon>
        <taxon>Chromadorea</taxon>
        <taxon>Rhabditida</taxon>
        <taxon>Rhabditina</taxon>
        <taxon>Rhabditomorpha</taxon>
        <taxon>Strongyloidea</taxon>
        <taxon>Heligmosomidae</taxon>
        <taxon>Heligmosomoides</taxon>
    </lineage>
</organism>
<reference evidence="2 3" key="1">
    <citation type="submission" date="2018-11" db="EMBL/GenBank/DDBJ databases">
        <authorList>
            <consortium name="Pathogen Informatics"/>
        </authorList>
    </citation>
    <scope>NUCLEOTIDE SEQUENCE [LARGE SCALE GENOMIC DNA]</scope>
</reference>
<evidence type="ECO:0000313" key="2">
    <source>
        <dbReference type="EMBL" id="VDP23035.1"/>
    </source>
</evidence>
<evidence type="ECO:0000313" key="4">
    <source>
        <dbReference type="WBParaSite" id="HPBE_0002103601-mRNA-1"/>
    </source>
</evidence>
<dbReference type="WBParaSite" id="HPBE_0002103601-mRNA-1">
    <property type="protein sequence ID" value="HPBE_0002103601-mRNA-1"/>
    <property type="gene ID" value="HPBE_0002103601"/>
</dbReference>
<keyword evidence="1" id="KW-0812">Transmembrane</keyword>
<dbReference type="AlphaFoldDB" id="A0A183GF78"/>
<keyword evidence="1" id="KW-0472">Membrane</keyword>
<protein>
    <submittedName>
        <fullName evidence="4">Membrane protein FAM174B</fullName>
    </submittedName>
</protein>
<accession>A0A183GF78</accession>
<proteinExistence type="predicted"/>
<reference evidence="4" key="2">
    <citation type="submission" date="2019-09" db="UniProtKB">
        <authorList>
            <consortium name="WormBaseParasite"/>
        </authorList>
    </citation>
    <scope>IDENTIFICATION</scope>
</reference>
<gene>
    <name evidence="2" type="ORF">HPBE_LOCUS21036</name>
</gene>
<dbReference type="EMBL" id="UZAH01032646">
    <property type="protein sequence ID" value="VDP23035.1"/>
    <property type="molecule type" value="Genomic_DNA"/>
</dbReference>
<evidence type="ECO:0000256" key="1">
    <source>
        <dbReference type="SAM" id="Phobius"/>
    </source>
</evidence>
<keyword evidence="1" id="KW-1133">Transmembrane helix</keyword>
<name>A0A183GF78_HELPZ</name>
<dbReference type="Proteomes" id="UP000050761">
    <property type="component" value="Unassembled WGS sequence"/>
</dbReference>
<feature type="transmembrane region" description="Helical" evidence="1">
    <location>
        <begin position="63"/>
        <end position="80"/>
    </location>
</feature>
<accession>A0A3P8CVU1</accession>
<keyword evidence="3" id="KW-1185">Reference proteome</keyword>
<evidence type="ECO:0000313" key="3">
    <source>
        <dbReference type="Proteomes" id="UP000050761"/>
    </source>
</evidence>